<keyword evidence="2" id="KW-1185">Reference proteome</keyword>
<sequence length="422" mass="47918">MSAPLLFTRQWVIGAIASVRRLPGGNQFAVLAASSSKVTLEPAEAGESVPVTKHKPSKKSIEYKRNVWRKKAIFIEQTSTFEGALERLKIKSEKPAIAEENVRKLTQEELLAASVQKKQAGVRSAPYNAARRKLYTRLHPSTPSERLITLLVSRVETREHVTELKNQLKRLAGEDLYFMPSWQTTKLVRDLTMKGYYSEASHLVSYNEIYGLTFNHPVKTELLRAFAIRCEVFGWHLGHARKVRNMLVRLADFKDISRAFKIPQFTTVAIGALTALRANDSSPPQEFLTSYKSELNSFVSALEGRWHKFPKVLPSDEDLASMEYLSELQRRTIDYELSLMGLQRALMDLSPQHQTFLNSAIVQIQESLDRANTILNEQANLRNKSGFSNLTIDSYRQAFKTEKSTITGLENLQADEPEVEQM</sequence>
<dbReference type="Proteomes" id="UP001489719">
    <property type="component" value="Unassembled WGS sequence"/>
</dbReference>
<accession>A0ACC3TWH9</accession>
<reference evidence="2" key="1">
    <citation type="journal article" date="2024" name="Front. Bioeng. Biotechnol.">
        <title>Genome-scale model development and genomic sequencing of the oleaginous clade Lipomyces.</title>
        <authorList>
            <person name="Czajka J.J."/>
            <person name="Han Y."/>
            <person name="Kim J."/>
            <person name="Mondo S.J."/>
            <person name="Hofstad B.A."/>
            <person name="Robles A."/>
            <person name="Haridas S."/>
            <person name="Riley R."/>
            <person name="LaButti K."/>
            <person name="Pangilinan J."/>
            <person name="Andreopoulos W."/>
            <person name="Lipzen A."/>
            <person name="Yan J."/>
            <person name="Wang M."/>
            <person name="Ng V."/>
            <person name="Grigoriev I.V."/>
            <person name="Spatafora J.W."/>
            <person name="Magnuson J.K."/>
            <person name="Baker S.E."/>
            <person name="Pomraning K.R."/>
        </authorList>
    </citation>
    <scope>NUCLEOTIDE SEQUENCE [LARGE SCALE GENOMIC DNA]</scope>
    <source>
        <strain evidence="2">CBS 10300</strain>
    </source>
</reference>
<organism evidence="1 2">
    <name type="scientific">Lipomyces orientalis</name>
    <dbReference type="NCBI Taxonomy" id="1233043"/>
    <lineage>
        <taxon>Eukaryota</taxon>
        <taxon>Fungi</taxon>
        <taxon>Dikarya</taxon>
        <taxon>Ascomycota</taxon>
        <taxon>Saccharomycotina</taxon>
        <taxon>Lipomycetes</taxon>
        <taxon>Lipomycetales</taxon>
        <taxon>Lipomycetaceae</taxon>
        <taxon>Lipomyces</taxon>
    </lineage>
</organism>
<protein>
    <submittedName>
        <fullName evidence="1">Uncharacterized protein</fullName>
    </submittedName>
</protein>
<evidence type="ECO:0000313" key="1">
    <source>
        <dbReference type="EMBL" id="KAK9325554.1"/>
    </source>
</evidence>
<name>A0ACC3TWH9_9ASCO</name>
<comment type="caution">
    <text evidence="1">The sequence shown here is derived from an EMBL/GenBank/DDBJ whole genome shotgun (WGS) entry which is preliminary data.</text>
</comment>
<proteinExistence type="predicted"/>
<dbReference type="EMBL" id="MU970040">
    <property type="protein sequence ID" value="KAK9325554.1"/>
    <property type="molecule type" value="Genomic_DNA"/>
</dbReference>
<gene>
    <name evidence="1" type="ORF">V1517DRAFT_314466</name>
</gene>
<evidence type="ECO:0000313" key="2">
    <source>
        <dbReference type="Proteomes" id="UP001489719"/>
    </source>
</evidence>